<dbReference type="GO" id="GO:0006351">
    <property type="term" value="P:DNA-templated transcription"/>
    <property type="evidence" value="ECO:0007669"/>
    <property type="project" value="InterPro"/>
</dbReference>
<dbReference type="Pfam" id="PF00172">
    <property type="entry name" value="Zn_clus"/>
    <property type="match status" value="1"/>
</dbReference>
<organism evidence="9 10">
    <name type="scientific">Pyronema omphalodes (strain CBS 100304)</name>
    <name type="common">Pyronema confluens</name>
    <dbReference type="NCBI Taxonomy" id="1076935"/>
    <lineage>
        <taxon>Eukaryota</taxon>
        <taxon>Fungi</taxon>
        <taxon>Dikarya</taxon>
        <taxon>Ascomycota</taxon>
        <taxon>Pezizomycotina</taxon>
        <taxon>Pezizomycetes</taxon>
        <taxon>Pezizales</taxon>
        <taxon>Pyronemataceae</taxon>
        <taxon>Pyronema</taxon>
    </lineage>
</organism>
<dbReference type="Proteomes" id="UP000018144">
    <property type="component" value="Unassembled WGS sequence"/>
</dbReference>
<dbReference type="InterPro" id="IPR036864">
    <property type="entry name" value="Zn2-C6_fun-type_DNA-bd_sf"/>
</dbReference>
<dbReference type="eggNOG" id="ENOG502QRYY">
    <property type="taxonomic scope" value="Eukaryota"/>
</dbReference>
<evidence type="ECO:0000259" key="8">
    <source>
        <dbReference type="PROSITE" id="PS50048"/>
    </source>
</evidence>
<dbReference type="PROSITE" id="PS50048">
    <property type="entry name" value="ZN2_CY6_FUNGAL_2"/>
    <property type="match status" value="1"/>
</dbReference>
<feature type="compositionally biased region" description="Low complexity" evidence="7">
    <location>
        <begin position="31"/>
        <end position="48"/>
    </location>
</feature>
<dbReference type="OrthoDB" id="5226580at2759"/>
<name>U4LIU0_PYROM</name>
<dbReference type="CDD" id="cd00067">
    <property type="entry name" value="GAL4"/>
    <property type="match status" value="1"/>
</dbReference>
<dbReference type="GO" id="GO:0000981">
    <property type="term" value="F:DNA-binding transcription factor activity, RNA polymerase II-specific"/>
    <property type="evidence" value="ECO:0007669"/>
    <property type="project" value="InterPro"/>
</dbReference>
<keyword evidence="10" id="KW-1185">Reference proteome</keyword>
<evidence type="ECO:0000256" key="1">
    <source>
        <dbReference type="ARBA" id="ARBA00004123"/>
    </source>
</evidence>
<evidence type="ECO:0000256" key="7">
    <source>
        <dbReference type="SAM" id="MobiDB-lite"/>
    </source>
</evidence>
<dbReference type="SUPFAM" id="SSF57701">
    <property type="entry name" value="Zn2/Cys6 DNA-binding domain"/>
    <property type="match status" value="1"/>
</dbReference>
<dbReference type="GO" id="GO:0008270">
    <property type="term" value="F:zinc ion binding"/>
    <property type="evidence" value="ECO:0007669"/>
    <property type="project" value="InterPro"/>
</dbReference>
<evidence type="ECO:0000256" key="3">
    <source>
        <dbReference type="ARBA" id="ARBA00023015"/>
    </source>
</evidence>
<dbReference type="EMBL" id="HF935600">
    <property type="protein sequence ID" value="CCX31467.1"/>
    <property type="molecule type" value="Genomic_DNA"/>
</dbReference>
<feature type="compositionally biased region" description="Polar residues" evidence="7">
    <location>
        <begin position="58"/>
        <end position="75"/>
    </location>
</feature>
<dbReference type="AlphaFoldDB" id="U4LIU0"/>
<accession>U4LIU0</accession>
<dbReference type="InterPro" id="IPR001138">
    <property type="entry name" value="Zn2Cys6_DnaBD"/>
</dbReference>
<protein>
    <submittedName>
        <fullName evidence="9">Similar to Weak acid resistance protein 1 acc. no. Q03631</fullName>
    </submittedName>
</protein>
<feature type="region of interest" description="Disordered" evidence="7">
    <location>
        <begin position="178"/>
        <end position="231"/>
    </location>
</feature>
<evidence type="ECO:0000256" key="6">
    <source>
        <dbReference type="ARBA" id="ARBA00023242"/>
    </source>
</evidence>
<dbReference type="SMART" id="SM00066">
    <property type="entry name" value="GAL4"/>
    <property type="match status" value="1"/>
</dbReference>
<keyword evidence="2" id="KW-0479">Metal-binding</keyword>
<feature type="compositionally biased region" description="Acidic residues" evidence="7">
    <location>
        <begin position="188"/>
        <end position="197"/>
    </location>
</feature>
<dbReference type="STRING" id="1076935.U4LIU0"/>
<dbReference type="PANTHER" id="PTHR31845">
    <property type="entry name" value="FINGER DOMAIN PROTEIN, PUTATIVE-RELATED"/>
    <property type="match status" value="1"/>
</dbReference>
<feature type="domain" description="Zn(2)-C6 fungal-type" evidence="8">
    <location>
        <begin position="115"/>
        <end position="148"/>
    </location>
</feature>
<feature type="compositionally biased region" description="Polar residues" evidence="7">
    <location>
        <begin position="222"/>
        <end position="231"/>
    </location>
</feature>
<dbReference type="Gene3D" id="4.10.240.10">
    <property type="entry name" value="Zn(2)-C6 fungal-type DNA-binding domain"/>
    <property type="match status" value="1"/>
</dbReference>
<dbReference type="PROSITE" id="PS00463">
    <property type="entry name" value="ZN2_CY6_FUNGAL_1"/>
    <property type="match status" value="1"/>
</dbReference>
<evidence type="ECO:0000313" key="9">
    <source>
        <dbReference type="EMBL" id="CCX31467.1"/>
    </source>
</evidence>
<keyword evidence="3" id="KW-0805">Transcription regulation</keyword>
<dbReference type="GO" id="GO:0000976">
    <property type="term" value="F:transcription cis-regulatory region binding"/>
    <property type="evidence" value="ECO:0007669"/>
    <property type="project" value="TreeGrafter"/>
</dbReference>
<dbReference type="OMA" id="IYMHEIG"/>
<keyword evidence="5" id="KW-0804">Transcription</keyword>
<evidence type="ECO:0000256" key="4">
    <source>
        <dbReference type="ARBA" id="ARBA00023125"/>
    </source>
</evidence>
<feature type="compositionally biased region" description="Pro residues" evidence="7">
    <location>
        <begin position="85"/>
        <end position="100"/>
    </location>
</feature>
<reference evidence="9 10" key="1">
    <citation type="journal article" date="2013" name="PLoS Genet.">
        <title>The genome and development-dependent transcriptomes of Pyronema confluens: a window into fungal evolution.</title>
        <authorList>
            <person name="Traeger S."/>
            <person name="Altegoer F."/>
            <person name="Freitag M."/>
            <person name="Gabaldon T."/>
            <person name="Kempken F."/>
            <person name="Kumar A."/>
            <person name="Marcet-Houben M."/>
            <person name="Poggeler S."/>
            <person name="Stajich J.E."/>
            <person name="Nowrousian M."/>
        </authorList>
    </citation>
    <scope>NUCLEOTIDE SEQUENCE [LARGE SCALE GENOMIC DNA]</scope>
    <source>
        <strain evidence="10">CBS 100304</strain>
        <tissue evidence="9">Vegetative mycelium</tissue>
    </source>
</reference>
<evidence type="ECO:0000256" key="5">
    <source>
        <dbReference type="ARBA" id="ARBA00023163"/>
    </source>
</evidence>
<sequence>MQNQDQPAPNALPSPASDTPRPSAEPRHAYSQLHPPLLQPSQLHQGPPIGTYPPSSPAQPLQPTVQNSQLHQNAFTRLPLLPHTPSVPPTPSQPTPPTPGAAPSNTLQDKKRSRACESCRSLKVKCEPSDQDGPACRRCTKAKRQCIYTMPTRKRQKKSDTKVAELEAKIDALTNRLNATRQGKQIPSDDEDEDEEMGNTSDTEELRHTPGGSRPHKHRQSDGSGISNTKNGELSHVVRDDVQGFIPAGAKVTIPSGDAPAIPFLEYVDVIDRQLLSMEMAATLFSFYKQNMAPHFPAVVFPPETTAAELRKSKPTLFLAILTAASGKSHPDLRKALQNETVKALAERIMVNSEKSLELVQALLVTSIYYYPPDVYEELSFYVLIHLAASMALDLGMGRRARVIPPNWQLSTNIAAQSHKADTTDPFSSCIQSKEAGGIASPNSLLNIVNNQRPPYRSKSKNPFPDPTTIESRRTLLGCFWTCSNVAVSLRRPNMLKFTNFMRESLEVLETSPLAASSDKNFCQWIRLQIISDELSVAFHLDDPSSDLTIHDPLAQQKILDFSARLQEWYRDIDPIIMTRSLEQNYYLISIYAHEIALHVDHNIEDFRPPFTERLVREPILAPSSPIPNYHLSAIYACVDSACKLLDTFNSFTTSDLSCVPVITFVRVGYACMVLIKVSATAEIKGSRLGEKIRAADLGTERFLEQTLGTMGAAAKVEGNRTAGKFTMILYMMRGWYSKYLTELGEAPEGDERTTRAAEMVTERVQIAAVEHVKEDPLPTPQPAPQTPLQMLAETATYQYQEHPENYTYPQHPQHHHQQYNAFDPIGIAGFVEFQAGDVALNLGGVGGDAVFNEMNFWNMMGPGTWPQTGGGDGWGAF</sequence>
<keyword evidence="6" id="KW-0539">Nucleus</keyword>
<comment type="subcellular location">
    <subcellularLocation>
        <location evidence="1">Nucleus</location>
    </subcellularLocation>
</comment>
<dbReference type="InterPro" id="IPR051089">
    <property type="entry name" value="prtT"/>
</dbReference>
<proteinExistence type="predicted"/>
<dbReference type="Pfam" id="PF04082">
    <property type="entry name" value="Fungal_trans"/>
    <property type="match status" value="1"/>
</dbReference>
<gene>
    <name evidence="9" type="ORF">PCON_10816</name>
</gene>
<dbReference type="InterPro" id="IPR007219">
    <property type="entry name" value="XnlR_reg_dom"/>
</dbReference>
<evidence type="ECO:0000313" key="10">
    <source>
        <dbReference type="Proteomes" id="UP000018144"/>
    </source>
</evidence>
<dbReference type="PANTHER" id="PTHR31845:SF39">
    <property type="entry name" value="TRANSCRIPTION FACTOR PBCR-RELATED"/>
    <property type="match status" value="1"/>
</dbReference>
<dbReference type="GO" id="GO:0005634">
    <property type="term" value="C:nucleus"/>
    <property type="evidence" value="ECO:0007669"/>
    <property type="project" value="UniProtKB-SubCell"/>
</dbReference>
<evidence type="ECO:0000256" key="2">
    <source>
        <dbReference type="ARBA" id="ARBA00022723"/>
    </source>
</evidence>
<keyword evidence="4" id="KW-0238">DNA-binding</keyword>
<feature type="region of interest" description="Disordered" evidence="7">
    <location>
        <begin position="1"/>
        <end position="114"/>
    </location>
</feature>
<dbReference type="CDD" id="cd12148">
    <property type="entry name" value="fungal_TF_MHR"/>
    <property type="match status" value="1"/>
</dbReference>